<protein>
    <recommendedName>
        <fullName evidence="3">Cell shape determination protein CcmA</fullName>
    </recommendedName>
</protein>
<organism evidence="2">
    <name type="scientific">marine sediment metagenome</name>
    <dbReference type="NCBI Taxonomy" id="412755"/>
    <lineage>
        <taxon>unclassified sequences</taxon>
        <taxon>metagenomes</taxon>
        <taxon>ecological metagenomes</taxon>
    </lineage>
</organism>
<feature type="non-terminal residue" evidence="2">
    <location>
        <position position="1"/>
    </location>
</feature>
<gene>
    <name evidence="2" type="ORF">S12H4_34473</name>
</gene>
<evidence type="ECO:0008006" key="3">
    <source>
        <dbReference type="Google" id="ProtNLM"/>
    </source>
</evidence>
<dbReference type="InterPro" id="IPR007607">
    <property type="entry name" value="BacA/B"/>
</dbReference>
<feature type="region of interest" description="Disordered" evidence="1">
    <location>
        <begin position="93"/>
        <end position="121"/>
    </location>
</feature>
<sequence length="121" mass="12717">SGQIHGDVHGKQVMISTGGSVIGKVCAEKIAVCGEVRGSIRALTVVLHASAKVDGDIMQQSLSISEGAEFDGRVQRAKDTSELMPVLDAEAFASQPGKDNDEASHFGRDNDKPLGDLVDEI</sequence>
<evidence type="ECO:0000313" key="2">
    <source>
        <dbReference type="EMBL" id="GAI91125.1"/>
    </source>
</evidence>
<dbReference type="AlphaFoldDB" id="X1TU90"/>
<feature type="compositionally biased region" description="Basic and acidic residues" evidence="1">
    <location>
        <begin position="98"/>
        <end position="114"/>
    </location>
</feature>
<dbReference type="EMBL" id="BARW01020398">
    <property type="protein sequence ID" value="GAI91125.1"/>
    <property type="molecule type" value="Genomic_DNA"/>
</dbReference>
<dbReference type="Pfam" id="PF04519">
    <property type="entry name" value="Bactofilin"/>
    <property type="match status" value="1"/>
</dbReference>
<comment type="caution">
    <text evidence="2">The sequence shown here is derived from an EMBL/GenBank/DDBJ whole genome shotgun (WGS) entry which is preliminary data.</text>
</comment>
<dbReference type="PANTHER" id="PTHR35024">
    <property type="entry name" value="HYPOTHETICAL CYTOSOLIC PROTEIN"/>
    <property type="match status" value="1"/>
</dbReference>
<evidence type="ECO:0000256" key="1">
    <source>
        <dbReference type="SAM" id="MobiDB-lite"/>
    </source>
</evidence>
<dbReference type="PANTHER" id="PTHR35024:SF4">
    <property type="entry name" value="POLYMER-FORMING CYTOSKELETAL PROTEIN"/>
    <property type="match status" value="1"/>
</dbReference>
<name>X1TU90_9ZZZZ</name>
<accession>X1TU90</accession>
<proteinExistence type="predicted"/>
<reference evidence="2" key="1">
    <citation type="journal article" date="2014" name="Front. Microbiol.">
        <title>High frequency of phylogenetically diverse reductive dehalogenase-homologous genes in deep subseafloor sedimentary metagenomes.</title>
        <authorList>
            <person name="Kawai M."/>
            <person name="Futagami T."/>
            <person name="Toyoda A."/>
            <person name="Takaki Y."/>
            <person name="Nishi S."/>
            <person name="Hori S."/>
            <person name="Arai W."/>
            <person name="Tsubouchi T."/>
            <person name="Morono Y."/>
            <person name="Uchiyama I."/>
            <person name="Ito T."/>
            <person name="Fujiyama A."/>
            <person name="Inagaki F."/>
            <person name="Takami H."/>
        </authorList>
    </citation>
    <scope>NUCLEOTIDE SEQUENCE</scope>
    <source>
        <strain evidence="2">Expedition CK06-06</strain>
    </source>
</reference>